<evidence type="ECO:0000256" key="1">
    <source>
        <dbReference type="SAM" id="MobiDB-lite"/>
    </source>
</evidence>
<evidence type="ECO:0000313" key="2">
    <source>
        <dbReference type="EMBL" id="CDF37500.1"/>
    </source>
</evidence>
<organism evidence="2 3">
    <name type="scientific">Chondrus crispus</name>
    <name type="common">Carrageen Irish moss</name>
    <name type="synonym">Polymorpha crispa</name>
    <dbReference type="NCBI Taxonomy" id="2769"/>
    <lineage>
        <taxon>Eukaryota</taxon>
        <taxon>Rhodophyta</taxon>
        <taxon>Florideophyceae</taxon>
        <taxon>Rhodymeniophycidae</taxon>
        <taxon>Gigartinales</taxon>
        <taxon>Gigartinaceae</taxon>
        <taxon>Chondrus</taxon>
    </lineage>
</organism>
<dbReference type="AlphaFoldDB" id="R7QJD4"/>
<protein>
    <submittedName>
        <fullName evidence="2">Uncharacterized protein</fullName>
    </submittedName>
</protein>
<feature type="compositionally biased region" description="Basic residues" evidence="1">
    <location>
        <begin position="90"/>
        <end position="102"/>
    </location>
</feature>
<evidence type="ECO:0000313" key="3">
    <source>
        <dbReference type="Proteomes" id="UP000012073"/>
    </source>
</evidence>
<feature type="compositionally biased region" description="Pro residues" evidence="1">
    <location>
        <begin position="108"/>
        <end position="126"/>
    </location>
</feature>
<dbReference type="KEGG" id="ccp:CHC_T00005784001"/>
<sequence length="167" mass="18341">MTIKRTPKPITTETVCVPKQHHNLLFVKDLTKHGHITFTPSKATLHDPTPLPPALLTARYQQGQYRIATCNKPPPGHHSPIGNVLAARSTPHKTRATQRNKPHSTTPTQPPSQPPSSQPPPHPNHPLVPNTQQQPHPPDSHHQCTPTTTSATEPQHPQQPHPATNTS</sequence>
<accession>R7QJD4</accession>
<feature type="region of interest" description="Disordered" evidence="1">
    <location>
        <begin position="68"/>
        <end position="167"/>
    </location>
</feature>
<proteinExistence type="predicted"/>
<dbReference type="EMBL" id="HG001844">
    <property type="protein sequence ID" value="CDF37500.1"/>
    <property type="molecule type" value="Genomic_DNA"/>
</dbReference>
<gene>
    <name evidence="2" type="ORF">CHC_T00005784001</name>
</gene>
<feature type="compositionally biased region" description="Polar residues" evidence="1">
    <location>
        <begin position="144"/>
        <end position="167"/>
    </location>
</feature>
<dbReference type="Gramene" id="CDF37500">
    <property type="protein sequence ID" value="CDF37500"/>
    <property type="gene ID" value="CHC_T00005784001"/>
</dbReference>
<dbReference type="RefSeq" id="XP_005717371.1">
    <property type="nucleotide sequence ID" value="XM_005717314.1"/>
</dbReference>
<keyword evidence="3" id="KW-1185">Reference proteome</keyword>
<dbReference type="Proteomes" id="UP000012073">
    <property type="component" value="Unassembled WGS sequence"/>
</dbReference>
<name>R7QJD4_CHOCR</name>
<reference evidence="3" key="1">
    <citation type="journal article" date="2013" name="Proc. Natl. Acad. Sci. U.S.A.">
        <title>Genome structure and metabolic features in the red seaweed Chondrus crispus shed light on evolution of the Archaeplastida.</title>
        <authorList>
            <person name="Collen J."/>
            <person name="Porcel B."/>
            <person name="Carre W."/>
            <person name="Ball S.G."/>
            <person name="Chaparro C."/>
            <person name="Tonon T."/>
            <person name="Barbeyron T."/>
            <person name="Michel G."/>
            <person name="Noel B."/>
            <person name="Valentin K."/>
            <person name="Elias M."/>
            <person name="Artiguenave F."/>
            <person name="Arun A."/>
            <person name="Aury J.M."/>
            <person name="Barbosa-Neto J.F."/>
            <person name="Bothwell J.H."/>
            <person name="Bouget F.Y."/>
            <person name="Brillet L."/>
            <person name="Cabello-Hurtado F."/>
            <person name="Capella-Gutierrez S."/>
            <person name="Charrier B."/>
            <person name="Cladiere L."/>
            <person name="Cock J.M."/>
            <person name="Coelho S.M."/>
            <person name="Colleoni C."/>
            <person name="Czjzek M."/>
            <person name="Da Silva C."/>
            <person name="Delage L."/>
            <person name="Denoeud F."/>
            <person name="Deschamps P."/>
            <person name="Dittami S.M."/>
            <person name="Gabaldon T."/>
            <person name="Gachon C.M."/>
            <person name="Groisillier A."/>
            <person name="Herve C."/>
            <person name="Jabbari K."/>
            <person name="Katinka M."/>
            <person name="Kloareg B."/>
            <person name="Kowalczyk N."/>
            <person name="Labadie K."/>
            <person name="Leblanc C."/>
            <person name="Lopez P.J."/>
            <person name="McLachlan D.H."/>
            <person name="Meslet-Cladiere L."/>
            <person name="Moustafa A."/>
            <person name="Nehr Z."/>
            <person name="Nyvall Collen P."/>
            <person name="Panaud O."/>
            <person name="Partensky F."/>
            <person name="Poulain J."/>
            <person name="Rensing S.A."/>
            <person name="Rousvoal S."/>
            <person name="Samson G."/>
            <person name="Symeonidi A."/>
            <person name="Weissenbach J."/>
            <person name="Zambounis A."/>
            <person name="Wincker P."/>
            <person name="Boyen C."/>
        </authorList>
    </citation>
    <scope>NUCLEOTIDE SEQUENCE [LARGE SCALE GENOMIC DNA]</scope>
    <source>
        <strain evidence="3">cv. Stackhouse</strain>
    </source>
</reference>
<dbReference type="GeneID" id="17325086"/>